<protein>
    <recommendedName>
        <fullName evidence="4">Cystatin domain-containing protein</fullName>
    </recommendedName>
</protein>
<dbReference type="Proteomes" id="UP000614601">
    <property type="component" value="Unassembled WGS sequence"/>
</dbReference>
<evidence type="ECO:0000313" key="3">
    <source>
        <dbReference type="Proteomes" id="UP000614601"/>
    </source>
</evidence>
<evidence type="ECO:0000256" key="1">
    <source>
        <dbReference type="SAM" id="Phobius"/>
    </source>
</evidence>
<comment type="caution">
    <text evidence="2">The sequence shown here is derived from an EMBL/GenBank/DDBJ whole genome shotgun (WGS) entry which is preliminary data.</text>
</comment>
<dbReference type="SUPFAM" id="SSF54403">
    <property type="entry name" value="Cystatin/monellin"/>
    <property type="match status" value="1"/>
</dbReference>
<dbReference type="EMBL" id="CAJFDH010000005">
    <property type="protein sequence ID" value="CAD5223111.1"/>
    <property type="molecule type" value="Genomic_DNA"/>
</dbReference>
<organism evidence="2 3">
    <name type="scientific">Bursaphelenchus okinawaensis</name>
    <dbReference type="NCBI Taxonomy" id="465554"/>
    <lineage>
        <taxon>Eukaryota</taxon>
        <taxon>Metazoa</taxon>
        <taxon>Ecdysozoa</taxon>
        <taxon>Nematoda</taxon>
        <taxon>Chromadorea</taxon>
        <taxon>Rhabditida</taxon>
        <taxon>Tylenchina</taxon>
        <taxon>Tylenchomorpha</taxon>
        <taxon>Aphelenchoidea</taxon>
        <taxon>Aphelenchoididae</taxon>
        <taxon>Bursaphelenchus</taxon>
    </lineage>
</organism>
<keyword evidence="1" id="KW-0812">Transmembrane</keyword>
<keyword evidence="3" id="KW-1185">Reference proteome</keyword>
<keyword evidence="1" id="KW-0472">Membrane</keyword>
<gene>
    <name evidence="2" type="ORF">BOKJ2_LOCUS9980</name>
</gene>
<keyword evidence="1" id="KW-1133">Transmembrane helix</keyword>
<accession>A0A811L7J6</accession>
<sequence length="131" mass="15134">MTSRYLIILIFTMFTINSCLSVLMVPDDRPLARGVESMDVQEVAVKATIRYNNLYYPSKQVVLLEVMEAQSRRIDKLGTEYLISFVVGITGCTRTGKDNCRKKDVEFVDFIAVETLKTYEKEFVFTFHKIK</sequence>
<reference evidence="2" key="1">
    <citation type="submission" date="2020-09" db="EMBL/GenBank/DDBJ databases">
        <authorList>
            <person name="Kikuchi T."/>
        </authorList>
    </citation>
    <scope>NUCLEOTIDE SEQUENCE</scope>
    <source>
        <strain evidence="2">SH1</strain>
    </source>
</reference>
<evidence type="ECO:0000313" key="2">
    <source>
        <dbReference type="EMBL" id="CAD5223111.1"/>
    </source>
</evidence>
<dbReference type="InterPro" id="IPR046350">
    <property type="entry name" value="Cystatin_sf"/>
</dbReference>
<dbReference type="OrthoDB" id="10431192at2759"/>
<feature type="transmembrane region" description="Helical" evidence="1">
    <location>
        <begin position="6"/>
        <end position="25"/>
    </location>
</feature>
<proteinExistence type="predicted"/>
<evidence type="ECO:0008006" key="4">
    <source>
        <dbReference type="Google" id="ProtNLM"/>
    </source>
</evidence>
<name>A0A811L7J6_9BILA</name>
<dbReference type="AlphaFoldDB" id="A0A811L7J6"/>
<dbReference type="Proteomes" id="UP000783686">
    <property type="component" value="Unassembled WGS sequence"/>
</dbReference>
<dbReference type="EMBL" id="CAJFCW020000005">
    <property type="protein sequence ID" value="CAG9117263.1"/>
    <property type="molecule type" value="Genomic_DNA"/>
</dbReference>